<dbReference type="PIRSF" id="PIRSF036945">
    <property type="entry name" value="Spt5"/>
    <property type="match status" value="1"/>
</dbReference>
<dbReference type="GO" id="GO:0006368">
    <property type="term" value="P:transcription elongation by RNA polymerase II"/>
    <property type="evidence" value="ECO:0007669"/>
    <property type="project" value="TreeGrafter"/>
</dbReference>
<evidence type="ECO:0000256" key="4">
    <source>
        <dbReference type="ARBA" id="ARBA00022491"/>
    </source>
</evidence>
<feature type="domain" description="KOW" evidence="14">
    <location>
        <begin position="797"/>
        <end position="824"/>
    </location>
</feature>
<organism evidence="16 17">
    <name type="scientific">Phaedon cochleariae</name>
    <name type="common">Mustard beetle</name>
    <dbReference type="NCBI Taxonomy" id="80249"/>
    <lineage>
        <taxon>Eukaryota</taxon>
        <taxon>Metazoa</taxon>
        <taxon>Ecdysozoa</taxon>
        <taxon>Arthropoda</taxon>
        <taxon>Hexapoda</taxon>
        <taxon>Insecta</taxon>
        <taxon>Pterygota</taxon>
        <taxon>Neoptera</taxon>
        <taxon>Endopterygota</taxon>
        <taxon>Coleoptera</taxon>
        <taxon>Polyphaga</taxon>
        <taxon>Cucujiformia</taxon>
        <taxon>Chrysomeloidea</taxon>
        <taxon>Chrysomelidae</taxon>
        <taxon>Chrysomelinae</taxon>
        <taxon>Chrysomelini</taxon>
        <taxon>Phaedon</taxon>
    </lineage>
</organism>
<feature type="domain" description="KOW" evidence="14">
    <location>
        <begin position="513"/>
        <end position="540"/>
    </location>
</feature>
<feature type="domain" description="KOW" evidence="14">
    <location>
        <begin position="1068"/>
        <end position="1095"/>
    </location>
</feature>
<dbReference type="InterPro" id="IPR024945">
    <property type="entry name" value="Spt5_C_dom"/>
</dbReference>
<proteinExistence type="inferred from homology"/>
<dbReference type="Pfam" id="PF12815">
    <property type="entry name" value="CTD"/>
    <property type="match status" value="1"/>
</dbReference>
<keyword evidence="5" id="KW-0597">Phosphoprotein</keyword>
<dbReference type="CDD" id="cd06084">
    <property type="entry name" value="KOW_Spt5_4"/>
    <property type="match status" value="1"/>
</dbReference>
<dbReference type="InterPro" id="IPR057934">
    <property type="entry name" value="KOW_Spt5_7"/>
</dbReference>
<keyword evidence="4" id="KW-0678">Repressor</keyword>
<evidence type="ECO:0000256" key="6">
    <source>
        <dbReference type="ARBA" id="ARBA00022737"/>
    </source>
</evidence>
<feature type="compositionally biased region" description="Low complexity" evidence="12">
    <location>
        <begin position="53"/>
        <end position="87"/>
    </location>
</feature>
<dbReference type="InterPro" id="IPR041978">
    <property type="entry name" value="KOW_Spt5_5"/>
</dbReference>
<evidence type="ECO:0000256" key="3">
    <source>
        <dbReference type="ARBA" id="ARBA00020181"/>
    </source>
</evidence>
<evidence type="ECO:0000256" key="11">
    <source>
        <dbReference type="PIRNR" id="PIRNR036945"/>
    </source>
</evidence>
<evidence type="ECO:0000256" key="1">
    <source>
        <dbReference type="ARBA" id="ARBA00004123"/>
    </source>
</evidence>
<feature type="region of interest" description="Disordered" evidence="12">
    <location>
        <begin position="851"/>
        <end position="953"/>
    </location>
</feature>
<accession>A0A9P0DQK0</accession>
<keyword evidence="8" id="KW-0010">Activator</keyword>
<keyword evidence="7" id="KW-0805">Transcription regulation</keyword>
<dbReference type="Pfam" id="PF00467">
    <property type="entry name" value="KOW"/>
    <property type="match status" value="1"/>
</dbReference>
<dbReference type="CDD" id="cd06086">
    <property type="entry name" value="KOW_Spt5_6"/>
    <property type="match status" value="1"/>
</dbReference>
<evidence type="ECO:0000256" key="5">
    <source>
        <dbReference type="ARBA" id="ARBA00022553"/>
    </source>
</evidence>
<dbReference type="CDD" id="cd06083">
    <property type="entry name" value="KOW_Spt5_3"/>
    <property type="match status" value="1"/>
</dbReference>
<feature type="compositionally biased region" description="Low complexity" evidence="12">
    <location>
        <begin position="976"/>
        <end position="989"/>
    </location>
</feature>
<feature type="compositionally biased region" description="Acidic residues" evidence="12">
    <location>
        <begin position="128"/>
        <end position="151"/>
    </location>
</feature>
<dbReference type="InterPro" id="IPR041973">
    <property type="entry name" value="KOW_Spt5_1"/>
</dbReference>
<dbReference type="InterPro" id="IPR014722">
    <property type="entry name" value="Rib_uL2_dom2"/>
</dbReference>
<feature type="domain" description="Spt5 C-terminal" evidence="15">
    <location>
        <begin position="859"/>
        <end position="967"/>
    </location>
</feature>
<evidence type="ECO:0000256" key="12">
    <source>
        <dbReference type="SAM" id="MobiDB-lite"/>
    </source>
</evidence>
<dbReference type="Gene3D" id="2.30.30.30">
    <property type="match status" value="3"/>
</dbReference>
<feature type="region of interest" description="Disordered" evidence="12">
    <location>
        <begin position="967"/>
        <end position="989"/>
    </location>
</feature>
<reference evidence="16" key="2">
    <citation type="submission" date="2022-10" db="EMBL/GenBank/DDBJ databases">
        <authorList>
            <consortium name="ENA_rothamsted_submissions"/>
            <consortium name="culmorum"/>
            <person name="King R."/>
        </authorList>
    </citation>
    <scope>NUCLEOTIDE SEQUENCE</scope>
</reference>
<dbReference type="SUPFAM" id="SSF50104">
    <property type="entry name" value="Translation proteins SH3-like domain"/>
    <property type="match status" value="1"/>
</dbReference>
<keyword evidence="9 11" id="KW-0804">Transcription</keyword>
<dbReference type="SMART" id="SM00738">
    <property type="entry name" value="NGN"/>
    <property type="match status" value="1"/>
</dbReference>
<dbReference type="Pfam" id="PF03439">
    <property type="entry name" value="Spt5-NGN"/>
    <property type="match status" value="1"/>
</dbReference>
<dbReference type="SMART" id="SM00739">
    <property type="entry name" value="KOW"/>
    <property type="match status" value="6"/>
</dbReference>
<feature type="compositionally biased region" description="Basic residues" evidence="12">
    <location>
        <begin position="30"/>
        <end position="52"/>
    </location>
</feature>
<comment type="subcellular location">
    <subcellularLocation>
        <location evidence="1 11">Nucleus</location>
    </subcellularLocation>
</comment>
<dbReference type="FunFam" id="2.30.30.30:FF:000013">
    <property type="entry name" value="Transcription elongation factor SPT5"/>
    <property type="match status" value="1"/>
</dbReference>
<dbReference type="InterPro" id="IPR041977">
    <property type="entry name" value="KOW_Spt5_4"/>
</dbReference>
<dbReference type="CDD" id="cd06082">
    <property type="entry name" value="KOW_Spt5_2"/>
    <property type="match status" value="1"/>
</dbReference>
<feature type="compositionally biased region" description="Basic residues" evidence="12">
    <location>
        <begin position="88"/>
        <end position="112"/>
    </location>
</feature>
<sequence length="1121" mass="123729">MSDSEASNFSENENASEAGSVRSRSSRGSVRSRSRSLSRSRSRSPSKSRSRSPSRGSRLSRSPSKGSRLSRSPSRGSHVSRSPSRGSRVSRSRSPSRSRSRSRSKSRSRSRSVRSGGSEAREASGPEEVAEEEEPEGESLDEYDSEEDDSDEGGRAKKRKKNKDRYGGFIIDEAEVDDEVEDEDEWEEGAQEIGIVPNEVDEFGPTAREIEGRRRGTNLWDAQRASEIEEYLKRKYADDGAAIKHFGDGGEEMSDEITQQTLLPGVKDPNLWMVKCRIGEEKSTCLLLMRKFLAYQNTEPLQIKSVVAPEGVKGYIYIEAYKQPHVKAAIANIGNLRSGIWKQQMVPIKEMTDVLRVVKEQTGLKSKQWVRLKRGLYKDDIAQVDYFDMAQNQVHLKILPRIDYTRFRGALRTAQSESEAEKRKKKRRPPSKPFDPEAIRAIGGEVTSDGDFLIFEGNRYSRKGFLYKNFTLSAVIVDGVKPTLAELERFEEQPEGIDLELPAEKEEKAALHSFSAGDNVEVCEGELIHLQGKIISIDGSMITIMPKHEDLKDPLVFQANELKKYFKMGDHVKVLAGRYEGDTGLVVRVEKNRVVLISDLTMHEMEILPKDLQLCTDMASGVDSLGKFEWGDLVNLDAETVGVIVRLERENFHVLNMHGKVVECRPGSLQKRRINKYTAALDSYRNNLHRRDMVKVIDGPHSGFSGEIKHLYRNFAFLHSVEFLQNGGIFVCKCKHLQLAGGNKTVPTADIGVGMEYMSPRRSSPMHPSSGGTGGVGGFGGGRGGGGGRGRGVTRDRDIIGTTIKITRGPYKGNIGIVKDATQATARIELHTSCQTISVDKNHIVDVGAPGKEGGASSYGRTPAYSGNQTPLYRDTGNKTPMCDSGSRTPLHYGSMTPVHDGSRTPNASSEWDPAVSNTYPSPGYNPSTPGYQMNGPYTPQTPGTIYDSTYSPYQASPGYQSVVSTPSPAAGYGQSPASSNSYSTPSSAYSPNMPYNPQTPGAGLDVMPMTDWHTVDIEVRIRDSHDDSGLVGQTGVIRSISGAMCTVFLPAEDRVVNIMSDHLDPVRPQRGDKFKVIIGEEREQTGELLSIDLHEGVVKIKDEITMLPLQNLCKMRGPDH</sequence>
<dbReference type="GO" id="GO:0032784">
    <property type="term" value="P:regulation of DNA-templated transcription elongation"/>
    <property type="evidence" value="ECO:0007669"/>
    <property type="project" value="InterPro"/>
</dbReference>
<evidence type="ECO:0000256" key="7">
    <source>
        <dbReference type="ARBA" id="ARBA00023015"/>
    </source>
</evidence>
<keyword evidence="6" id="KW-0677">Repeat</keyword>
<dbReference type="InterPro" id="IPR022581">
    <property type="entry name" value="Spt5_N"/>
</dbReference>
<feature type="compositionally biased region" description="Polar residues" evidence="12">
    <location>
        <begin position="1"/>
        <end position="17"/>
    </location>
</feature>
<evidence type="ECO:0000256" key="9">
    <source>
        <dbReference type="ARBA" id="ARBA00023163"/>
    </source>
</evidence>
<feature type="region of interest" description="Disordered" evidence="12">
    <location>
        <begin position="760"/>
        <end position="795"/>
    </location>
</feature>
<dbReference type="CDD" id="cd09888">
    <property type="entry name" value="NGN_Euk"/>
    <property type="match status" value="1"/>
</dbReference>
<feature type="domain" description="KOW" evidence="14">
    <location>
        <begin position="363"/>
        <end position="390"/>
    </location>
</feature>
<evidence type="ECO:0000313" key="16">
    <source>
        <dbReference type="EMBL" id="CAH1164711.1"/>
    </source>
</evidence>
<feature type="domain" description="KOW" evidence="14">
    <location>
        <begin position="687"/>
        <end position="714"/>
    </location>
</feature>
<dbReference type="InterPro" id="IPR041975">
    <property type="entry name" value="KOW_Spt5_2"/>
</dbReference>
<dbReference type="GO" id="GO:0032044">
    <property type="term" value="C:DSIF complex"/>
    <property type="evidence" value="ECO:0007669"/>
    <property type="project" value="TreeGrafter"/>
</dbReference>
<evidence type="ECO:0000259" key="14">
    <source>
        <dbReference type="SMART" id="SM00739"/>
    </source>
</evidence>
<dbReference type="Pfam" id="PF23037">
    <property type="entry name" value="KOWx_SPT5"/>
    <property type="match status" value="1"/>
</dbReference>
<protein>
    <recommendedName>
        <fullName evidence="3 11">Transcription elongation factor SPT5</fullName>
    </recommendedName>
</protein>
<evidence type="ECO:0000259" key="15">
    <source>
        <dbReference type="SMART" id="SM01104"/>
    </source>
</evidence>
<evidence type="ECO:0000256" key="10">
    <source>
        <dbReference type="ARBA" id="ARBA00023242"/>
    </source>
</evidence>
<dbReference type="InterPro" id="IPR039659">
    <property type="entry name" value="SPT5"/>
</dbReference>
<dbReference type="FunFam" id="3.30.70.940:FF:000003">
    <property type="entry name" value="Transcription elongation factor SPT5"/>
    <property type="match status" value="1"/>
</dbReference>
<evidence type="ECO:0000313" key="17">
    <source>
        <dbReference type="Proteomes" id="UP001153737"/>
    </source>
</evidence>
<gene>
    <name evidence="16" type="ORF">PHAECO_LOCUS8430</name>
</gene>
<dbReference type="InterPro" id="IPR041976">
    <property type="entry name" value="KOW_Spt5_3"/>
</dbReference>
<dbReference type="EMBL" id="OU896710">
    <property type="protein sequence ID" value="CAH1164711.1"/>
    <property type="molecule type" value="Genomic_DNA"/>
</dbReference>
<feature type="compositionally biased region" description="Polar residues" evidence="12">
    <location>
        <begin position="904"/>
        <end position="953"/>
    </location>
</feature>
<dbReference type="GO" id="GO:0006357">
    <property type="term" value="P:regulation of transcription by RNA polymerase II"/>
    <property type="evidence" value="ECO:0007669"/>
    <property type="project" value="InterPro"/>
</dbReference>
<dbReference type="InterPro" id="IPR008991">
    <property type="entry name" value="Translation_prot_SH3-like_sf"/>
</dbReference>
<feature type="domain" description="KOW" evidence="14">
    <location>
        <begin position="565"/>
        <end position="592"/>
    </location>
</feature>
<dbReference type="AlphaFoldDB" id="A0A9P0DQK0"/>
<dbReference type="InterPro" id="IPR041980">
    <property type="entry name" value="KOW_Spt5_6_metazoa"/>
</dbReference>
<dbReference type="Pfam" id="PF23290">
    <property type="entry name" value="KOW5_SPT5"/>
    <property type="match status" value="1"/>
</dbReference>
<feature type="compositionally biased region" description="Low complexity" evidence="12">
    <location>
        <begin position="760"/>
        <end position="770"/>
    </location>
</feature>
<evidence type="ECO:0000259" key="13">
    <source>
        <dbReference type="SMART" id="SM00738"/>
    </source>
</evidence>
<dbReference type="InterPro" id="IPR005100">
    <property type="entry name" value="NGN-domain"/>
</dbReference>
<dbReference type="InterPro" id="IPR017071">
    <property type="entry name" value="TF_Spt5_eukaryote"/>
</dbReference>
<dbReference type="Pfam" id="PF23288">
    <property type="entry name" value="KOW6_SPT5"/>
    <property type="match status" value="1"/>
</dbReference>
<evidence type="ECO:0000256" key="8">
    <source>
        <dbReference type="ARBA" id="ARBA00023159"/>
    </source>
</evidence>
<dbReference type="Proteomes" id="UP001153737">
    <property type="component" value="Chromosome 4"/>
</dbReference>
<feature type="domain" description="NusG-like N-terminal" evidence="13">
    <location>
        <begin position="268"/>
        <end position="358"/>
    </location>
</feature>
<feature type="region of interest" description="Disordered" evidence="12">
    <location>
        <begin position="415"/>
        <end position="437"/>
    </location>
</feature>
<dbReference type="InterPro" id="IPR039385">
    <property type="entry name" value="NGN_Euk"/>
</dbReference>
<dbReference type="PANTHER" id="PTHR11125:SF7">
    <property type="entry name" value="TRANSCRIPTION ELONGATION FACTOR SPT5"/>
    <property type="match status" value="1"/>
</dbReference>
<feature type="compositionally biased region" description="Low complexity" evidence="12">
    <location>
        <begin position="20"/>
        <end position="29"/>
    </location>
</feature>
<dbReference type="GO" id="GO:0003729">
    <property type="term" value="F:mRNA binding"/>
    <property type="evidence" value="ECO:0007669"/>
    <property type="project" value="TreeGrafter"/>
</dbReference>
<dbReference type="Pfam" id="PF23284">
    <property type="entry name" value="KOW2_Spt5"/>
    <property type="match status" value="1"/>
</dbReference>
<keyword evidence="17" id="KW-1185">Reference proteome</keyword>
<dbReference type="InterPro" id="IPR036735">
    <property type="entry name" value="NGN_dom_sf"/>
</dbReference>
<dbReference type="SMART" id="SM01104">
    <property type="entry name" value="CTD"/>
    <property type="match status" value="1"/>
</dbReference>
<dbReference type="CDD" id="cd06085">
    <property type="entry name" value="KOW_Spt5_5"/>
    <property type="match status" value="1"/>
</dbReference>
<dbReference type="Gene3D" id="3.30.70.940">
    <property type="entry name" value="NusG, N-terminal domain"/>
    <property type="match status" value="1"/>
</dbReference>
<feature type="region of interest" description="Disordered" evidence="12">
    <location>
        <begin position="1"/>
        <end position="169"/>
    </location>
</feature>
<dbReference type="InterPro" id="IPR057936">
    <property type="entry name" value="KOWx_Spt5"/>
</dbReference>
<keyword evidence="10 11" id="KW-0539">Nucleus</keyword>
<feature type="compositionally biased region" description="Gly residues" evidence="12">
    <location>
        <begin position="771"/>
        <end position="791"/>
    </location>
</feature>
<dbReference type="Pfam" id="PF23291">
    <property type="entry name" value="KOW4_SPT5"/>
    <property type="match status" value="1"/>
</dbReference>
<comment type="similarity">
    <text evidence="2 11">Belongs to the SPT5 family.</text>
</comment>
<dbReference type="FunFam" id="2.30.30.30:FF:000016">
    <property type="entry name" value="Transcription elongation factor SPT5"/>
    <property type="match status" value="1"/>
</dbReference>
<dbReference type="InterPro" id="IPR006645">
    <property type="entry name" value="NGN-like_dom"/>
</dbReference>
<dbReference type="CDD" id="cd06081">
    <property type="entry name" value="KOW_Spt5_1"/>
    <property type="match status" value="1"/>
</dbReference>
<dbReference type="Pfam" id="PF11942">
    <property type="entry name" value="Spt5_N"/>
    <property type="match status" value="1"/>
</dbReference>
<dbReference type="OrthoDB" id="28901at2759"/>
<reference evidence="16" key="1">
    <citation type="submission" date="2022-01" db="EMBL/GenBank/DDBJ databases">
        <authorList>
            <person name="King R."/>
        </authorList>
    </citation>
    <scope>NUCLEOTIDE SEQUENCE</scope>
</reference>
<name>A0A9P0DQK0_PHACE</name>
<dbReference type="Pfam" id="PF23287">
    <property type="entry name" value="KOW7_SPT5"/>
    <property type="match status" value="1"/>
</dbReference>
<evidence type="ECO:0000256" key="2">
    <source>
        <dbReference type="ARBA" id="ARBA00006956"/>
    </source>
</evidence>
<dbReference type="InterPro" id="IPR005824">
    <property type="entry name" value="KOW"/>
</dbReference>
<dbReference type="Pfam" id="PF23042">
    <property type="entry name" value="KOW1_SPT5"/>
    <property type="match status" value="1"/>
</dbReference>
<dbReference type="PANTHER" id="PTHR11125">
    <property type="entry name" value="SUPPRESSOR OF TY 5"/>
    <property type="match status" value="1"/>
</dbReference>